<evidence type="ECO:0000259" key="1">
    <source>
        <dbReference type="PROSITE" id="PS51462"/>
    </source>
</evidence>
<dbReference type="PANTHER" id="PTHR10885:SF20">
    <property type="entry name" value="NUDIX HYDROLASE DOMAIN-CONTAINING PROTEIN"/>
    <property type="match status" value="1"/>
</dbReference>
<dbReference type="Proteomes" id="UP000530660">
    <property type="component" value="Unassembled WGS sequence"/>
</dbReference>
<dbReference type="EMBL" id="VWRR01000014">
    <property type="protein sequence ID" value="KAF6001439.1"/>
    <property type="molecule type" value="Genomic_DNA"/>
</dbReference>
<proteinExistence type="predicted"/>
<gene>
    <name evidence="2" type="ORF">F1559_001090</name>
</gene>
<dbReference type="PROSITE" id="PS51462">
    <property type="entry name" value="NUDIX"/>
    <property type="match status" value="1"/>
</dbReference>
<name>A0A7J7IFJ4_9RHOD</name>
<protein>
    <recommendedName>
        <fullName evidence="1">Nudix hydrolase domain-containing protein</fullName>
    </recommendedName>
</protein>
<sequence length="240" mass="27694">MWQQGFVGQLFRGARWNGHETFEFLSRRRHEPGRCSKRRRQPPLCCNGSEWFDVLDPRDTKTIIGKKLRSEVHRDGDWHRAVHVWVFRTTDRSVLLQLRSAQKDTHPLCWDVSAAGHLHSGELDVLSAAKRELEEELGLAGSDPEPLFEVQSENVSESVQDREVQTVYVLRVPRQKVPRENSAVDESAALPELRLQKEEVVRVRWMPITEYLTAVETRQVGYVPRPPAYIEQLRVALSAP</sequence>
<reference evidence="2 3" key="1">
    <citation type="journal article" date="2020" name="J. Phycol.">
        <title>Comparative genome analysis reveals Cyanidiococcus gen. nov., a new extremophilic red algal genus sister to Cyanidioschyzon (Cyanidioschyzonaceae, Rhodophyta).</title>
        <authorList>
            <person name="Liu S.-L."/>
            <person name="Chiang Y.-R."/>
            <person name="Yoon H.S."/>
            <person name="Fu H.-Y."/>
        </authorList>
    </citation>
    <scope>NUCLEOTIDE SEQUENCE [LARGE SCALE GENOMIC DNA]</scope>
    <source>
        <strain evidence="2 3">THAL066</strain>
    </source>
</reference>
<dbReference type="OrthoDB" id="1415013at2759"/>
<dbReference type="Gene3D" id="3.90.79.10">
    <property type="entry name" value="Nucleoside Triphosphate Pyrophosphohydrolase"/>
    <property type="match status" value="1"/>
</dbReference>
<dbReference type="GO" id="GO:0005737">
    <property type="term" value="C:cytoplasm"/>
    <property type="evidence" value="ECO:0007669"/>
    <property type="project" value="TreeGrafter"/>
</dbReference>
<keyword evidence="3" id="KW-1185">Reference proteome</keyword>
<dbReference type="GO" id="GO:0009240">
    <property type="term" value="P:isopentenyl diphosphate biosynthetic process"/>
    <property type="evidence" value="ECO:0007669"/>
    <property type="project" value="TreeGrafter"/>
</dbReference>
<dbReference type="GO" id="GO:0004452">
    <property type="term" value="F:isopentenyl-diphosphate delta-isomerase activity"/>
    <property type="evidence" value="ECO:0007669"/>
    <property type="project" value="TreeGrafter"/>
</dbReference>
<comment type="caution">
    <text evidence="2">The sequence shown here is derived from an EMBL/GenBank/DDBJ whole genome shotgun (WGS) entry which is preliminary data.</text>
</comment>
<dbReference type="InterPro" id="IPR015797">
    <property type="entry name" value="NUDIX_hydrolase-like_dom_sf"/>
</dbReference>
<evidence type="ECO:0000313" key="3">
    <source>
        <dbReference type="Proteomes" id="UP000530660"/>
    </source>
</evidence>
<dbReference type="InterPro" id="IPR000086">
    <property type="entry name" value="NUDIX_hydrolase_dom"/>
</dbReference>
<dbReference type="CDD" id="cd04692">
    <property type="entry name" value="NUDIX_Hydrolase"/>
    <property type="match status" value="1"/>
</dbReference>
<dbReference type="Pfam" id="PF00293">
    <property type="entry name" value="NUDIX"/>
    <property type="match status" value="1"/>
</dbReference>
<dbReference type="AlphaFoldDB" id="A0A7J7IFJ4"/>
<dbReference type="PANTHER" id="PTHR10885">
    <property type="entry name" value="ISOPENTENYL-DIPHOSPHATE DELTA-ISOMERASE"/>
    <property type="match status" value="1"/>
</dbReference>
<organism evidence="2 3">
    <name type="scientific">Cyanidiococcus yangmingshanensis</name>
    <dbReference type="NCBI Taxonomy" id="2690220"/>
    <lineage>
        <taxon>Eukaryota</taxon>
        <taxon>Rhodophyta</taxon>
        <taxon>Bangiophyceae</taxon>
        <taxon>Cyanidiales</taxon>
        <taxon>Cyanidiaceae</taxon>
        <taxon>Cyanidiococcus</taxon>
    </lineage>
</organism>
<accession>A0A7J7IFJ4</accession>
<feature type="domain" description="Nudix hydrolase" evidence="1">
    <location>
        <begin position="77"/>
        <end position="228"/>
    </location>
</feature>
<dbReference type="SUPFAM" id="SSF55811">
    <property type="entry name" value="Nudix"/>
    <property type="match status" value="1"/>
</dbReference>
<evidence type="ECO:0000313" key="2">
    <source>
        <dbReference type="EMBL" id="KAF6001439.1"/>
    </source>
</evidence>